<evidence type="ECO:0000259" key="1">
    <source>
        <dbReference type="SMART" id="SM00849"/>
    </source>
</evidence>
<dbReference type="SMART" id="SM00849">
    <property type="entry name" value="Lactamase_B"/>
    <property type="match status" value="1"/>
</dbReference>
<dbReference type="SUPFAM" id="SSF56281">
    <property type="entry name" value="Metallo-hydrolase/oxidoreductase"/>
    <property type="match status" value="1"/>
</dbReference>
<dbReference type="OrthoDB" id="420651at2"/>
<evidence type="ECO:0000313" key="3">
    <source>
        <dbReference type="Proteomes" id="UP000287171"/>
    </source>
</evidence>
<dbReference type="Gene3D" id="3.60.15.10">
    <property type="entry name" value="Ribonuclease Z/Hydroxyacylglutathione hydrolase-like"/>
    <property type="match status" value="1"/>
</dbReference>
<dbReference type="PANTHER" id="PTHR42951">
    <property type="entry name" value="METALLO-BETA-LACTAMASE DOMAIN-CONTAINING"/>
    <property type="match status" value="1"/>
</dbReference>
<accession>A0A402BA53</accession>
<feature type="domain" description="Metallo-beta-lactamase" evidence="1">
    <location>
        <begin position="32"/>
        <end position="228"/>
    </location>
</feature>
<sequence>MPGIKKWQYTKGLHEIGNGIYAYLQPDGGWGWSNAGLITGDDSNTLVDTLYDLQLTHEMYKTMQQQVTSHLSIGNIINTHSDGDHTNGNQLFPEATIIASKSTAEEMRHAVPPQVMADMLKKAPPQAPIRKRLGAFDFNGISQRFPTETFDREKNIVVGEKQVRLLEVGPAHTLGDTLAYLPKEKVIFTGDIVFAEAHPVVWAGPISNWITACNTILALDIDVVVPGHGPITDLSAVEKLKNYFLYIFDEASKRYQAGMSALDAAYEINYDMFASWKNSERMIPNVMAVYRDLSTTPEPENVHTIFAWMDQWEQRHQEG</sequence>
<comment type="caution">
    <text evidence="2">The sequence shown here is derived from an EMBL/GenBank/DDBJ whole genome shotgun (WGS) entry which is preliminary data.</text>
</comment>
<dbReference type="RefSeq" id="WP_126628429.1">
    <property type="nucleotide sequence ID" value="NZ_BIFT01000001.1"/>
</dbReference>
<dbReference type="InterPro" id="IPR036866">
    <property type="entry name" value="RibonucZ/Hydroxyglut_hydro"/>
</dbReference>
<dbReference type="EMBL" id="BIFT01000001">
    <property type="protein sequence ID" value="GCE28179.1"/>
    <property type="molecule type" value="Genomic_DNA"/>
</dbReference>
<name>A0A402BA53_9CHLR</name>
<evidence type="ECO:0000313" key="2">
    <source>
        <dbReference type="EMBL" id="GCE28179.1"/>
    </source>
</evidence>
<dbReference type="InterPro" id="IPR001279">
    <property type="entry name" value="Metallo-B-lactamas"/>
</dbReference>
<organism evidence="2 3">
    <name type="scientific">Dictyobacter alpinus</name>
    <dbReference type="NCBI Taxonomy" id="2014873"/>
    <lineage>
        <taxon>Bacteria</taxon>
        <taxon>Bacillati</taxon>
        <taxon>Chloroflexota</taxon>
        <taxon>Ktedonobacteria</taxon>
        <taxon>Ktedonobacterales</taxon>
        <taxon>Dictyobacteraceae</taxon>
        <taxon>Dictyobacter</taxon>
    </lineage>
</organism>
<dbReference type="AlphaFoldDB" id="A0A402BA53"/>
<gene>
    <name evidence="2" type="ORF">KDA_36630</name>
</gene>
<dbReference type="Pfam" id="PF00753">
    <property type="entry name" value="Lactamase_B"/>
    <property type="match status" value="1"/>
</dbReference>
<dbReference type="PANTHER" id="PTHR42951:SF4">
    <property type="entry name" value="ACYL-COENZYME A THIOESTERASE MBLAC2"/>
    <property type="match status" value="1"/>
</dbReference>
<proteinExistence type="predicted"/>
<protein>
    <recommendedName>
        <fullName evidence="1">Metallo-beta-lactamase domain-containing protein</fullName>
    </recommendedName>
</protein>
<dbReference type="CDD" id="cd16282">
    <property type="entry name" value="metallo-hydrolase-like_MBL-fold"/>
    <property type="match status" value="1"/>
</dbReference>
<reference evidence="3" key="1">
    <citation type="submission" date="2018-12" db="EMBL/GenBank/DDBJ databases">
        <title>Tengunoibacter tsumagoiensis gen. nov., sp. nov., Dictyobacter kobayashii sp. nov., D. alpinus sp. nov., and D. joshuensis sp. nov. and description of Dictyobacteraceae fam. nov. within the order Ktedonobacterales isolated from Tengu-no-mugimeshi.</title>
        <authorList>
            <person name="Wang C.M."/>
            <person name="Zheng Y."/>
            <person name="Sakai Y."/>
            <person name="Toyoda A."/>
            <person name="Minakuchi Y."/>
            <person name="Abe K."/>
            <person name="Yokota A."/>
            <person name="Yabe S."/>
        </authorList>
    </citation>
    <scope>NUCLEOTIDE SEQUENCE [LARGE SCALE GENOMIC DNA]</scope>
    <source>
        <strain evidence="3">Uno16</strain>
    </source>
</reference>
<keyword evidence="3" id="KW-1185">Reference proteome</keyword>
<dbReference type="InterPro" id="IPR050855">
    <property type="entry name" value="NDM-1-like"/>
</dbReference>
<dbReference type="Proteomes" id="UP000287171">
    <property type="component" value="Unassembled WGS sequence"/>
</dbReference>